<dbReference type="Proteomes" id="UP001066276">
    <property type="component" value="Chromosome 6"/>
</dbReference>
<feature type="compositionally biased region" description="Polar residues" evidence="1">
    <location>
        <begin position="163"/>
        <end position="183"/>
    </location>
</feature>
<reference evidence="2" key="1">
    <citation type="journal article" date="2022" name="bioRxiv">
        <title>Sequencing and chromosome-scale assembly of the giantPleurodeles waltlgenome.</title>
        <authorList>
            <person name="Brown T."/>
            <person name="Elewa A."/>
            <person name="Iarovenko S."/>
            <person name="Subramanian E."/>
            <person name="Araus A.J."/>
            <person name="Petzold A."/>
            <person name="Susuki M."/>
            <person name="Suzuki K.-i.T."/>
            <person name="Hayashi T."/>
            <person name="Toyoda A."/>
            <person name="Oliveira C."/>
            <person name="Osipova E."/>
            <person name="Leigh N.D."/>
            <person name="Simon A."/>
            <person name="Yun M.H."/>
        </authorList>
    </citation>
    <scope>NUCLEOTIDE SEQUENCE</scope>
    <source>
        <strain evidence="2">20211129_DDA</strain>
        <tissue evidence="2">Liver</tissue>
    </source>
</reference>
<feature type="region of interest" description="Disordered" evidence="1">
    <location>
        <begin position="163"/>
        <end position="198"/>
    </location>
</feature>
<feature type="region of interest" description="Disordered" evidence="1">
    <location>
        <begin position="1"/>
        <end position="39"/>
    </location>
</feature>
<organism evidence="2 3">
    <name type="scientific">Pleurodeles waltl</name>
    <name type="common">Iberian ribbed newt</name>
    <dbReference type="NCBI Taxonomy" id="8319"/>
    <lineage>
        <taxon>Eukaryota</taxon>
        <taxon>Metazoa</taxon>
        <taxon>Chordata</taxon>
        <taxon>Craniata</taxon>
        <taxon>Vertebrata</taxon>
        <taxon>Euteleostomi</taxon>
        <taxon>Amphibia</taxon>
        <taxon>Batrachia</taxon>
        <taxon>Caudata</taxon>
        <taxon>Salamandroidea</taxon>
        <taxon>Salamandridae</taxon>
        <taxon>Pleurodelinae</taxon>
        <taxon>Pleurodeles</taxon>
    </lineage>
</organism>
<proteinExistence type="predicted"/>
<evidence type="ECO:0000313" key="3">
    <source>
        <dbReference type="Proteomes" id="UP001066276"/>
    </source>
</evidence>
<gene>
    <name evidence="2" type="ORF">NDU88_012515</name>
</gene>
<dbReference type="AlphaFoldDB" id="A0AAV7R1V0"/>
<protein>
    <submittedName>
        <fullName evidence="2">Uncharacterized protein</fullName>
    </submittedName>
</protein>
<accession>A0AAV7R1V0</accession>
<sequence>MVEAGQAWGSRGRRPAAGEEKGGEPSNTGIGRRPRPSMGRALPLVLGRVRECAPPGTGPRHPFWAGRTLSLPTLGRVHQGTVLVHCRQSAPGHSPCPLQAQCRLNQGTVLARTAPSAVFLVRTQPYVPPSLAGKTFCPSRPGLCWALPVQPLPKLVSWPRPATNTGQRQDISSEGLQTHTSRAPTFHCRSEGSKPGGTAVQAALRDNRAVTLADLQPRPLGGRRACAPVLVPVADGNPPNKGVGGVCGPPDSHGRCAVGEGAASSPAFTGSPPFGGCSLGSDAGPGTQLSSGRDEDAGHEGWKRCWDALAQLWDASPRPLVLY</sequence>
<name>A0AAV7R1V0_PLEWA</name>
<comment type="caution">
    <text evidence="2">The sequence shown here is derived from an EMBL/GenBank/DDBJ whole genome shotgun (WGS) entry which is preliminary data.</text>
</comment>
<feature type="region of interest" description="Disordered" evidence="1">
    <location>
        <begin position="274"/>
        <end position="297"/>
    </location>
</feature>
<evidence type="ECO:0000313" key="2">
    <source>
        <dbReference type="EMBL" id="KAJ1146235.1"/>
    </source>
</evidence>
<dbReference type="EMBL" id="JANPWB010000010">
    <property type="protein sequence ID" value="KAJ1146235.1"/>
    <property type="molecule type" value="Genomic_DNA"/>
</dbReference>
<evidence type="ECO:0000256" key="1">
    <source>
        <dbReference type="SAM" id="MobiDB-lite"/>
    </source>
</evidence>
<keyword evidence="3" id="KW-1185">Reference proteome</keyword>